<dbReference type="Proteomes" id="UP000316238">
    <property type="component" value="Unassembled WGS sequence"/>
</dbReference>
<evidence type="ECO:0000313" key="2">
    <source>
        <dbReference type="Proteomes" id="UP000316238"/>
    </source>
</evidence>
<protein>
    <submittedName>
        <fullName evidence="1">Antitoxin HicB</fullName>
    </submittedName>
</protein>
<dbReference type="InterPro" id="IPR035069">
    <property type="entry name" value="TTHA1013/TTHA0281-like"/>
</dbReference>
<gene>
    <name evidence="1" type="ORF">CDV28_10356</name>
</gene>
<sequence>MFYKIPLLLTPQPEGGFTVTSPVLPELVTEGDSVEEVMINVQDALQAVVEAYQDMGRELPFGLQLPDAPHSPVWLETLVATA</sequence>
<dbReference type="AlphaFoldDB" id="A0A521G477"/>
<dbReference type="Gene3D" id="3.30.160.250">
    <property type="match status" value="1"/>
</dbReference>
<dbReference type="SUPFAM" id="SSF143100">
    <property type="entry name" value="TTHA1013/TTHA0281-like"/>
    <property type="match status" value="1"/>
</dbReference>
<keyword evidence="2" id="KW-1185">Reference proteome</keyword>
<evidence type="ECO:0000313" key="1">
    <source>
        <dbReference type="EMBL" id="TAA75817.1"/>
    </source>
</evidence>
<organism evidence="1 2">
    <name type="scientific">Candidatus Electronema aureum</name>
    <dbReference type="NCBI Taxonomy" id="2005002"/>
    <lineage>
        <taxon>Bacteria</taxon>
        <taxon>Pseudomonadati</taxon>
        <taxon>Thermodesulfobacteriota</taxon>
        <taxon>Desulfobulbia</taxon>
        <taxon>Desulfobulbales</taxon>
        <taxon>Desulfobulbaceae</taxon>
        <taxon>Candidatus Electronema</taxon>
    </lineage>
</organism>
<dbReference type="EMBL" id="NQJD01000003">
    <property type="protein sequence ID" value="TAA75817.1"/>
    <property type="molecule type" value="Genomic_DNA"/>
</dbReference>
<reference evidence="1" key="1">
    <citation type="submission" date="2017-07" db="EMBL/GenBank/DDBJ databases">
        <title>The cable genome - Insights into the physiology and evolution of filamentous bacteria capable of sulfide oxidation via long distance electron transfer.</title>
        <authorList>
            <person name="Thorup C."/>
            <person name="Bjerg J.T."/>
            <person name="Schreiber L."/>
            <person name="Nielsen L.P."/>
            <person name="Kjeldsen K.U."/>
            <person name="Boesen T."/>
            <person name="Boggild A."/>
            <person name="Meysman F."/>
            <person name="Geelhoed J."/>
            <person name="Schramm A."/>
        </authorList>
    </citation>
    <scope>NUCLEOTIDE SEQUENCE [LARGE SCALE GENOMIC DNA]</scope>
    <source>
        <strain evidence="1">GS</strain>
    </source>
</reference>
<name>A0A521G477_9BACT</name>
<comment type="caution">
    <text evidence="1">The sequence shown here is derived from an EMBL/GenBank/DDBJ whole genome shotgun (WGS) entry which is preliminary data.</text>
</comment>
<accession>A0A521G477</accession>
<proteinExistence type="predicted"/>